<dbReference type="Proteomes" id="UP000757890">
    <property type="component" value="Unassembled WGS sequence"/>
</dbReference>
<dbReference type="GO" id="GO:0019843">
    <property type="term" value="F:rRNA binding"/>
    <property type="evidence" value="ECO:0007669"/>
    <property type="project" value="UniProtKB-UniRule"/>
</dbReference>
<keyword evidence="4" id="KW-0699">rRNA-binding</keyword>
<dbReference type="GO" id="GO:0006364">
    <property type="term" value="P:rRNA processing"/>
    <property type="evidence" value="ECO:0007669"/>
    <property type="project" value="UniProtKB-UniRule"/>
</dbReference>
<comment type="caution">
    <text evidence="6">The sequence shown here is derived from an EMBL/GenBank/DDBJ whole genome shotgun (WGS) entry which is preliminary data.</text>
</comment>
<comment type="subcellular location">
    <subcellularLocation>
        <location evidence="4">Cytoplasm</location>
    </subcellularLocation>
</comment>
<dbReference type="PANTHER" id="PTHR34276">
    <property type="entry name" value="MINI-RIBONUCLEASE 3"/>
    <property type="match status" value="1"/>
</dbReference>
<keyword evidence="1 4" id="KW-0540">Nuclease</keyword>
<keyword evidence="4" id="KW-0694">RNA-binding</keyword>
<dbReference type="AlphaFoldDB" id="A0A930FP25"/>
<evidence type="ECO:0000256" key="3">
    <source>
        <dbReference type="ARBA" id="ARBA00022801"/>
    </source>
</evidence>
<reference evidence="6" key="1">
    <citation type="submission" date="2020-04" db="EMBL/GenBank/DDBJ databases">
        <title>Deep metagenomics examines the oral microbiome during advanced dental caries in children, revealing novel taxa and co-occurrences with host molecules.</title>
        <authorList>
            <person name="Baker J.L."/>
            <person name="Morton J.T."/>
            <person name="Dinis M."/>
            <person name="Alvarez R."/>
            <person name="Tran N.C."/>
            <person name="Knight R."/>
            <person name="Edlund A."/>
        </authorList>
    </citation>
    <scope>NUCLEOTIDE SEQUENCE</scope>
    <source>
        <strain evidence="6">JCVI_32_bin.14</strain>
    </source>
</reference>
<evidence type="ECO:0000313" key="7">
    <source>
        <dbReference type="Proteomes" id="UP000757890"/>
    </source>
</evidence>
<comment type="subunit">
    <text evidence="4">Homodimer.</text>
</comment>
<keyword evidence="4" id="KW-0963">Cytoplasm</keyword>
<organism evidence="6 7">
    <name type="scientific">Dialister invisus</name>
    <dbReference type="NCBI Taxonomy" id="218538"/>
    <lineage>
        <taxon>Bacteria</taxon>
        <taxon>Bacillati</taxon>
        <taxon>Bacillota</taxon>
        <taxon>Negativicutes</taxon>
        <taxon>Veillonellales</taxon>
        <taxon>Veillonellaceae</taxon>
        <taxon>Dialister</taxon>
    </lineage>
</organism>
<sequence length="155" mass="17972">MEFKRVLFLKKQMAQKLGRGFPELGEQDIFAMDALTLAYIGDVCWSFFVRKALIDTGIYNVQILNSLASEMVSARQQSRILFEIKELLSDRELKVCKRARNTHSTVPKSATVEEYRESTAFEGLLGYLYLSRQKERLDFLMGRGLSYLAREFHDE</sequence>
<keyword evidence="4" id="KW-0690">Ribosome biogenesis</keyword>
<comment type="cofactor">
    <cofactor evidence="4">
        <name>Mg(2+)</name>
        <dbReference type="ChEBI" id="CHEBI:18420"/>
    </cofactor>
</comment>
<feature type="active site" evidence="4">
    <location>
        <position position="42"/>
    </location>
</feature>
<dbReference type="InterPro" id="IPR008226">
    <property type="entry name" value="Mini3_fam"/>
</dbReference>
<evidence type="ECO:0000313" key="6">
    <source>
        <dbReference type="EMBL" id="MBF1129061.1"/>
    </source>
</evidence>
<gene>
    <name evidence="4" type="primary">mrnC</name>
    <name evidence="6" type="ORF">HXL70_03335</name>
</gene>
<keyword evidence="4" id="KW-0460">Magnesium</keyword>
<dbReference type="EMBL" id="JABZMK010000009">
    <property type="protein sequence ID" value="MBF1129061.1"/>
    <property type="molecule type" value="Genomic_DNA"/>
</dbReference>
<proteinExistence type="inferred from homology"/>
<protein>
    <recommendedName>
        <fullName evidence="4">Mini-ribonuclease 3</fullName>
        <shortName evidence="4">Mini-3</shortName>
        <shortName evidence="4">Mini-RNase 3</shortName>
        <ecNumber evidence="4">3.1.26.-</ecNumber>
    </recommendedName>
    <alternativeName>
        <fullName evidence="4">Mini-RNase III</fullName>
        <shortName evidence="4">Mini-III</shortName>
    </alternativeName>
</protein>
<dbReference type="InterPro" id="IPR000999">
    <property type="entry name" value="RNase_III_dom"/>
</dbReference>
<keyword evidence="4" id="KW-0698">rRNA processing</keyword>
<evidence type="ECO:0000256" key="1">
    <source>
        <dbReference type="ARBA" id="ARBA00022722"/>
    </source>
</evidence>
<evidence type="ECO:0000256" key="4">
    <source>
        <dbReference type="HAMAP-Rule" id="MF_01468"/>
    </source>
</evidence>
<name>A0A930FP25_9FIRM</name>
<comment type="similarity">
    <text evidence="4">Belongs to the MrnC RNase family.</text>
</comment>
<dbReference type="GO" id="GO:0005737">
    <property type="term" value="C:cytoplasm"/>
    <property type="evidence" value="ECO:0007669"/>
    <property type="project" value="UniProtKB-SubCell"/>
</dbReference>
<evidence type="ECO:0000259" key="5">
    <source>
        <dbReference type="Pfam" id="PF00636"/>
    </source>
</evidence>
<feature type="domain" description="RNase III" evidence="5">
    <location>
        <begin position="36"/>
        <end position="132"/>
    </location>
</feature>
<dbReference type="Gene3D" id="1.10.1520.10">
    <property type="entry name" value="Ribonuclease III domain"/>
    <property type="match status" value="1"/>
</dbReference>
<dbReference type="HAMAP" id="MF_01468">
    <property type="entry name" value="RNase_Mini_III"/>
    <property type="match status" value="1"/>
</dbReference>
<dbReference type="Pfam" id="PF00636">
    <property type="entry name" value="Ribonuclease_3"/>
    <property type="match status" value="1"/>
</dbReference>
<dbReference type="InterPro" id="IPR036389">
    <property type="entry name" value="RNase_III_sf"/>
</dbReference>
<comment type="function">
    <text evidence="4">Involved in correct processing of both the 5' and 3' ends of 23S rRNA precursor. Processes 30S rRNA precursor transcript even in absence of ribonuclease 3 (Rnc); Rnc processes 30S rRNA into smaller rRNA precursors.</text>
</comment>
<dbReference type="SUPFAM" id="SSF69065">
    <property type="entry name" value="RNase III domain-like"/>
    <property type="match status" value="1"/>
</dbReference>
<dbReference type="EC" id="3.1.26.-" evidence="4"/>
<dbReference type="GO" id="GO:0004525">
    <property type="term" value="F:ribonuclease III activity"/>
    <property type="evidence" value="ECO:0007669"/>
    <property type="project" value="InterPro"/>
</dbReference>
<dbReference type="PANTHER" id="PTHR34276:SF1">
    <property type="entry name" value="MINI-RIBONUCLEASE 3"/>
    <property type="match status" value="1"/>
</dbReference>
<dbReference type="RefSeq" id="WP_227137875.1">
    <property type="nucleotide sequence ID" value="NZ_CAUFPB010000069.1"/>
</dbReference>
<keyword evidence="3 4" id="KW-0378">Hydrolase</keyword>
<keyword evidence="2 4" id="KW-0255">Endonuclease</keyword>
<evidence type="ECO:0000256" key="2">
    <source>
        <dbReference type="ARBA" id="ARBA00022759"/>
    </source>
</evidence>
<accession>A0A930FP25</accession>